<evidence type="ECO:0000313" key="3">
    <source>
        <dbReference type="Proteomes" id="UP001499915"/>
    </source>
</evidence>
<dbReference type="Pfam" id="PF00990">
    <property type="entry name" value="GGDEF"/>
    <property type="match status" value="1"/>
</dbReference>
<dbReference type="PROSITE" id="PS50887">
    <property type="entry name" value="GGDEF"/>
    <property type="match status" value="1"/>
</dbReference>
<dbReference type="SUPFAM" id="SSF55073">
    <property type="entry name" value="Nucleotide cyclase"/>
    <property type="match status" value="1"/>
</dbReference>
<dbReference type="RefSeq" id="WP_343807575.1">
    <property type="nucleotide sequence ID" value="NZ_BAAAET010000004.1"/>
</dbReference>
<dbReference type="InterPro" id="IPR000160">
    <property type="entry name" value="GGDEF_dom"/>
</dbReference>
<reference evidence="2 3" key="1">
    <citation type="journal article" date="2019" name="Int. J. Syst. Evol. Microbiol.">
        <title>The Global Catalogue of Microorganisms (GCM) 10K type strain sequencing project: providing services to taxonomists for standard genome sequencing and annotation.</title>
        <authorList>
            <consortium name="The Broad Institute Genomics Platform"/>
            <consortium name="The Broad Institute Genome Sequencing Center for Infectious Disease"/>
            <person name="Wu L."/>
            <person name="Ma J."/>
        </authorList>
    </citation>
    <scope>NUCLEOTIDE SEQUENCE [LARGE SCALE GENOMIC DNA]</scope>
    <source>
        <strain evidence="2 3">JCM 15134</strain>
    </source>
</reference>
<dbReference type="InterPro" id="IPR029787">
    <property type="entry name" value="Nucleotide_cyclase"/>
</dbReference>
<dbReference type="PANTHER" id="PTHR46663:SF2">
    <property type="entry name" value="GGDEF DOMAIN-CONTAINING PROTEIN"/>
    <property type="match status" value="1"/>
</dbReference>
<protein>
    <recommendedName>
        <fullName evidence="1">GGDEF domain-containing protein</fullName>
    </recommendedName>
</protein>
<evidence type="ECO:0000313" key="2">
    <source>
        <dbReference type="EMBL" id="GAA0698857.1"/>
    </source>
</evidence>
<evidence type="ECO:0000259" key="1">
    <source>
        <dbReference type="PROSITE" id="PS50887"/>
    </source>
</evidence>
<name>A0ABN1I990_9GAMM</name>
<dbReference type="Proteomes" id="UP001499915">
    <property type="component" value="Unassembled WGS sequence"/>
</dbReference>
<accession>A0ABN1I990</accession>
<organism evidence="2 3">
    <name type="scientific">Marinobacterium maritimum</name>
    <dbReference type="NCBI Taxonomy" id="500162"/>
    <lineage>
        <taxon>Bacteria</taxon>
        <taxon>Pseudomonadati</taxon>
        <taxon>Pseudomonadota</taxon>
        <taxon>Gammaproteobacteria</taxon>
        <taxon>Oceanospirillales</taxon>
        <taxon>Oceanospirillaceae</taxon>
        <taxon>Marinobacterium</taxon>
    </lineage>
</organism>
<keyword evidence="3" id="KW-1185">Reference proteome</keyword>
<feature type="domain" description="GGDEF" evidence="1">
    <location>
        <begin position="297"/>
        <end position="430"/>
    </location>
</feature>
<dbReference type="NCBIfam" id="TIGR00254">
    <property type="entry name" value="GGDEF"/>
    <property type="match status" value="1"/>
</dbReference>
<dbReference type="PANTHER" id="PTHR46663">
    <property type="entry name" value="DIGUANYLATE CYCLASE DGCT-RELATED"/>
    <property type="match status" value="1"/>
</dbReference>
<dbReference type="Gene3D" id="3.30.70.270">
    <property type="match status" value="1"/>
</dbReference>
<proteinExistence type="predicted"/>
<gene>
    <name evidence="2" type="ORF">GCM10009104_29320</name>
</gene>
<dbReference type="InterPro" id="IPR043128">
    <property type="entry name" value="Rev_trsase/Diguanyl_cyclase"/>
</dbReference>
<comment type="caution">
    <text evidence="2">The sequence shown here is derived from an EMBL/GenBank/DDBJ whole genome shotgun (WGS) entry which is preliminary data.</text>
</comment>
<dbReference type="CDD" id="cd01949">
    <property type="entry name" value="GGDEF"/>
    <property type="match status" value="1"/>
</dbReference>
<sequence>MTNPSQYDHLVHIETHDELRLYELIPNVVWVFDIDKHGWWWGNSAAVEFWGLGSLQALIDKDLSGDTQGARDRTLQTFELAARDGLTVDPWTTYPNGKPKTLLMMHRAVLLGPDRHRGIIAYINEQVNMGEQPENLLLMEAMRYTRVPATTFTLEGDPVVENPAATDAYNYLFDQPLDEGSCAFVARFADPAEGRACLKKIQAGEEGRCDYIMQTSAGPRRHSLDIRRTRHPLNGDFLFLVVEYDFTELYDALEAVEAARAELHDIAMKDALTGVHSLHYMQEAARTEMAHALRQQHSLWLMFIDLDGFKSINDTFGHSAGDEVLCEVARRLQAVIRSEDLLARIGGDEYVVLLSHANTEADTTLVATRILNALEQPVSIEGVQASVSASIGIARFPQDGQDLETLLKAADGAMYQVKKSGKNDFVYVQGRGRGE</sequence>
<dbReference type="InterPro" id="IPR052163">
    <property type="entry name" value="DGC-Regulatory_Protein"/>
</dbReference>
<dbReference type="SMART" id="SM00267">
    <property type="entry name" value="GGDEF"/>
    <property type="match status" value="1"/>
</dbReference>
<dbReference type="EMBL" id="BAAAET010000004">
    <property type="protein sequence ID" value="GAA0698857.1"/>
    <property type="molecule type" value="Genomic_DNA"/>
</dbReference>